<keyword evidence="4" id="KW-0539">Nucleus</keyword>
<evidence type="ECO:0000256" key="1">
    <source>
        <dbReference type="ARBA" id="ARBA00004604"/>
    </source>
</evidence>
<dbReference type="eggNOG" id="KOG3165">
    <property type="taxonomic scope" value="Eukaryota"/>
</dbReference>
<proteinExistence type="inferred from homology"/>
<dbReference type="OMA" id="CICERVR"/>
<comment type="subcellular location">
    <subcellularLocation>
        <location evidence="1">Nucleus</location>
        <location evidence="1">Nucleolus</location>
    </subcellularLocation>
</comment>
<dbReference type="Proteomes" id="UP000001568">
    <property type="component" value="Chromosome 6"/>
</dbReference>
<reference evidence="8 9" key="1">
    <citation type="journal article" date="2007" name="Proc. Natl. Acad. Sci. U.S.A.">
        <title>The tiny eukaryote Ostreococcus provides genomic insights into the paradox of plankton speciation.</title>
        <authorList>
            <person name="Palenik B."/>
            <person name="Grimwood J."/>
            <person name="Aerts A."/>
            <person name="Rouze P."/>
            <person name="Salamov A."/>
            <person name="Putnam N."/>
            <person name="Dupont C."/>
            <person name="Jorgensen R."/>
            <person name="Derelle E."/>
            <person name="Rombauts S."/>
            <person name="Zhou K."/>
            <person name="Otillar R."/>
            <person name="Merchant S.S."/>
            <person name="Podell S."/>
            <person name="Gaasterland T."/>
            <person name="Napoli C."/>
            <person name="Gendler K."/>
            <person name="Manuell A."/>
            <person name="Tai V."/>
            <person name="Vallon O."/>
            <person name="Piganeau G."/>
            <person name="Jancek S."/>
            <person name="Heijde M."/>
            <person name="Jabbari K."/>
            <person name="Bowler C."/>
            <person name="Lohr M."/>
            <person name="Robbens S."/>
            <person name="Werner G."/>
            <person name="Dubchak I."/>
            <person name="Pazour G.J."/>
            <person name="Ren Q."/>
            <person name="Paulsen I."/>
            <person name="Delwiche C."/>
            <person name="Schmutz J."/>
            <person name="Rokhsar D."/>
            <person name="Van de Peer Y."/>
            <person name="Moreau H."/>
            <person name="Grigoriev I.V."/>
        </authorList>
    </citation>
    <scope>NUCLEOTIDE SEQUENCE [LARGE SCALE GENOMIC DNA]</scope>
    <source>
        <strain evidence="8 9">CCE9901</strain>
    </source>
</reference>
<dbReference type="InterPro" id="IPR006984">
    <property type="entry name" value="Fcf1/UTP23"/>
</dbReference>
<organism evidence="8 9">
    <name type="scientific">Ostreococcus lucimarinus (strain CCE9901)</name>
    <dbReference type="NCBI Taxonomy" id="436017"/>
    <lineage>
        <taxon>Eukaryota</taxon>
        <taxon>Viridiplantae</taxon>
        <taxon>Chlorophyta</taxon>
        <taxon>Mamiellophyceae</taxon>
        <taxon>Mamiellales</taxon>
        <taxon>Bathycoccaceae</taxon>
        <taxon>Ostreococcus</taxon>
    </lineage>
</organism>
<evidence type="ECO:0000313" key="8">
    <source>
        <dbReference type="EMBL" id="ABO96514.1"/>
    </source>
</evidence>
<feature type="domain" description="PIN" evidence="7">
    <location>
        <begin position="69"/>
        <end position="168"/>
    </location>
</feature>
<evidence type="ECO:0000259" key="7">
    <source>
        <dbReference type="SMART" id="SM00670"/>
    </source>
</evidence>
<gene>
    <name evidence="8" type="ORF">OSTLU_15766</name>
</gene>
<dbReference type="GO" id="GO:0006364">
    <property type="term" value="P:rRNA processing"/>
    <property type="evidence" value="ECO:0007669"/>
    <property type="project" value="UniProtKB-KW"/>
</dbReference>
<dbReference type="InterPro" id="IPR002716">
    <property type="entry name" value="PIN_dom"/>
</dbReference>
<protein>
    <recommendedName>
        <fullName evidence="7">PIN domain-containing protein</fullName>
    </recommendedName>
</protein>
<evidence type="ECO:0000256" key="2">
    <source>
        <dbReference type="ARBA" id="ARBA00022517"/>
    </source>
</evidence>
<dbReference type="InterPro" id="IPR029060">
    <property type="entry name" value="PIN-like_dom_sf"/>
</dbReference>
<dbReference type="AlphaFoldDB" id="A4RYU2"/>
<dbReference type="GO" id="GO:0032040">
    <property type="term" value="C:small-subunit processome"/>
    <property type="evidence" value="ECO:0007669"/>
    <property type="project" value="InterPro"/>
</dbReference>
<keyword evidence="3" id="KW-0698">rRNA processing</keyword>
<dbReference type="GO" id="GO:0042274">
    <property type="term" value="P:ribosomal small subunit biogenesis"/>
    <property type="evidence" value="ECO:0007669"/>
    <property type="project" value="UniProtKB-ARBA"/>
</dbReference>
<dbReference type="HOGENOM" id="CLU_081098_0_1_1"/>
<sequence>MGKNRLKTKQFAAVKRMINPKDIAKQRKGADKSGESNKRKNRDEIKLKRVETQSSALFGKYNALLKPPYNVIVDTNFINFSIKNKIDLMKGMMDCLYAECVPHITDCVMAELEKLGQKYRVALRIAKDPRFERLPCSHKGTYADDCICERVRQHRCYIVATCDTDLKRRIRKIPGVPIMFMGNHKYTIERLPDAGGIGNS</sequence>
<dbReference type="EMBL" id="CP000586">
    <property type="protein sequence ID" value="ABO96514.1"/>
    <property type="molecule type" value="Genomic_DNA"/>
</dbReference>
<dbReference type="RefSeq" id="XP_001418221.1">
    <property type="nucleotide sequence ID" value="XM_001418184.1"/>
</dbReference>
<evidence type="ECO:0000313" key="9">
    <source>
        <dbReference type="Proteomes" id="UP000001568"/>
    </source>
</evidence>
<evidence type="ECO:0000256" key="4">
    <source>
        <dbReference type="ARBA" id="ARBA00023242"/>
    </source>
</evidence>
<feature type="compositionally biased region" description="Basic and acidic residues" evidence="6">
    <location>
        <begin position="22"/>
        <end position="44"/>
    </location>
</feature>
<dbReference type="STRING" id="436017.A4RYU2"/>
<name>A4RYU2_OSTLU</name>
<dbReference type="Pfam" id="PF04900">
    <property type="entry name" value="Fcf1"/>
    <property type="match status" value="1"/>
</dbReference>
<accession>A4RYU2</accession>
<dbReference type="OrthoDB" id="76105at2759"/>
<dbReference type="FunFam" id="3.40.50.1010:FF:000004">
    <property type="entry name" value="rRNA-processing protein FCF1 homolog"/>
    <property type="match status" value="1"/>
</dbReference>
<dbReference type="GeneID" id="5002403"/>
<evidence type="ECO:0000256" key="6">
    <source>
        <dbReference type="SAM" id="MobiDB-lite"/>
    </source>
</evidence>
<dbReference type="KEGG" id="olu:OSTLU_15766"/>
<dbReference type="Gene3D" id="3.40.50.1010">
    <property type="entry name" value="5'-nuclease"/>
    <property type="match status" value="1"/>
</dbReference>
<keyword evidence="9" id="KW-1185">Reference proteome</keyword>
<feature type="region of interest" description="Disordered" evidence="6">
    <location>
        <begin position="18"/>
        <end position="44"/>
    </location>
</feature>
<evidence type="ECO:0000256" key="5">
    <source>
        <dbReference type="ARBA" id="ARBA00024026"/>
    </source>
</evidence>
<dbReference type="SUPFAM" id="SSF88723">
    <property type="entry name" value="PIN domain-like"/>
    <property type="match status" value="1"/>
</dbReference>
<dbReference type="SMART" id="SM00670">
    <property type="entry name" value="PINc"/>
    <property type="match status" value="1"/>
</dbReference>
<dbReference type="Gramene" id="ABO96514">
    <property type="protein sequence ID" value="ABO96514"/>
    <property type="gene ID" value="OSTLU_15766"/>
</dbReference>
<dbReference type="InterPro" id="IPR037503">
    <property type="entry name" value="Fcf1_PIN"/>
</dbReference>
<dbReference type="CDD" id="cd09864">
    <property type="entry name" value="PIN_Fcf1-like"/>
    <property type="match status" value="1"/>
</dbReference>
<dbReference type="PANTHER" id="PTHR12416">
    <property type="entry name" value="RRNA-PROCESSING PROTEIN UTP23 HOMOLOG"/>
    <property type="match status" value="1"/>
</dbReference>
<keyword evidence="2" id="KW-0690">Ribosome biogenesis</keyword>
<comment type="similarity">
    <text evidence="5">Belongs to the UTP23/FCF1 family. FCF1 subfamily.</text>
</comment>
<evidence type="ECO:0000256" key="3">
    <source>
        <dbReference type="ARBA" id="ARBA00022552"/>
    </source>
</evidence>